<dbReference type="PANTHER" id="PTHR17920">
    <property type="entry name" value="TRANSMEMBRANE AND COILED-COIL DOMAIN-CONTAINING PROTEIN 4 TMCO4"/>
    <property type="match status" value="1"/>
</dbReference>
<dbReference type="EMBL" id="UINC01011243">
    <property type="protein sequence ID" value="SVA49704.1"/>
    <property type="molecule type" value="Genomic_DNA"/>
</dbReference>
<evidence type="ECO:0000256" key="4">
    <source>
        <dbReference type="ARBA" id="ARBA00023136"/>
    </source>
</evidence>
<evidence type="ECO:0000256" key="1">
    <source>
        <dbReference type="ARBA" id="ARBA00004141"/>
    </source>
</evidence>
<sequence>MKKIFPRISTRGFYDLDSGATLQNESYNVYPKRMFDALVGTKEITIMIHGLRNNAAGALTKFITARRRLAALGYRYPVIGYSYDSNTVGAQYISYALHALHIGVIIANKNGRNLAKFVGDFKHKSPETKIRLVGHSLGAHVIMSAIKNLARNTKNKGIIEAVYFFGGSIPSNSLNMKNGSIAQKVVARKIRNYYSPYDDVLRLADYWNWVDKPIGYRGADGKTVSKYSQTMVKPKNHRFVSYASVLRAFP</sequence>
<evidence type="ECO:0008006" key="6">
    <source>
        <dbReference type="Google" id="ProtNLM"/>
    </source>
</evidence>
<protein>
    <recommendedName>
        <fullName evidence="6">DUF726 domain-containing protein</fullName>
    </recommendedName>
</protein>
<reference evidence="5" key="1">
    <citation type="submission" date="2018-05" db="EMBL/GenBank/DDBJ databases">
        <authorList>
            <person name="Lanie J.A."/>
            <person name="Ng W.-L."/>
            <person name="Kazmierczak K.M."/>
            <person name="Andrzejewski T.M."/>
            <person name="Davidsen T.M."/>
            <person name="Wayne K.J."/>
            <person name="Tettelin H."/>
            <person name="Glass J.I."/>
            <person name="Rusch D."/>
            <person name="Podicherti R."/>
            <person name="Tsui H.-C.T."/>
            <person name="Winkler M.E."/>
        </authorList>
    </citation>
    <scope>NUCLEOTIDE SEQUENCE</scope>
</reference>
<name>A0A381WB52_9ZZZZ</name>
<keyword evidence="3" id="KW-1133">Transmembrane helix</keyword>
<dbReference type="InterPro" id="IPR029058">
    <property type="entry name" value="AB_hydrolase_fold"/>
</dbReference>
<evidence type="ECO:0000256" key="3">
    <source>
        <dbReference type="ARBA" id="ARBA00022989"/>
    </source>
</evidence>
<keyword evidence="4" id="KW-0472">Membrane</keyword>
<proteinExistence type="predicted"/>
<dbReference type="InterPro" id="IPR007941">
    <property type="entry name" value="DUF726"/>
</dbReference>
<gene>
    <name evidence="5" type="ORF">METZ01_LOCUS102558</name>
</gene>
<dbReference type="Pfam" id="PF05277">
    <property type="entry name" value="DUF726"/>
    <property type="match status" value="1"/>
</dbReference>
<dbReference type="GO" id="GO:0016020">
    <property type="term" value="C:membrane"/>
    <property type="evidence" value="ECO:0007669"/>
    <property type="project" value="UniProtKB-SubCell"/>
</dbReference>
<organism evidence="5">
    <name type="scientific">marine metagenome</name>
    <dbReference type="NCBI Taxonomy" id="408172"/>
    <lineage>
        <taxon>unclassified sequences</taxon>
        <taxon>metagenomes</taxon>
        <taxon>ecological metagenomes</taxon>
    </lineage>
</organism>
<dbReference type="AlphaFoldDB" id="A0A381WB52"/>
<dbReference type="SUPFAM" id="SSF53474">
    <property type="entry name" value="alpha/beta-Hydrolases"/>
    <property type="match status" value="1"/>
</dbReference>
<dbReference type="Gene3D" id="3.40.50.1820">
    <property type="entry name" value="alpha/beta hydrolase"/>
    <property type="match status" value="1"/>
</dbReference>
<evidence type="ECO:0000256" key="2">
    <source>
        <dbReference type="ARBA" id="ARBA00022692"/>
    </source>
</evidence>
<evidence type="ECO:0000313" key="5">
    <source>
        <dbReference type="EMBL" id="SVA49704.1"/>
    </source>
</evidence>
<dbReference type="PANTHER" id="PTHR17920:SF3">
    <property type="entry name" value="TRANSMEMBRANE AND COILED-COIL DOMAIN-CONTAINING PROTEIN 4"/>
    <property type="match status" value="1"/>
</dbReference>
<accession>A0A381WB52</accession>
<keyword evidence="2" id="KW-0812">Transmembrane</keyword>
<comment type="subcellular location">
    <subcellularLocation>
        <location evidence="1">Membrane</location>
        <topology evidence="1">Multi-pass membrane protein</topology>
    </subcellularLocation>
</comment>